<dbReference type="GO" id="GO:0003677">
    <property type="term" value="F:DNA binding"/>
    <property type="evidence" value="ECO:0007669"/>
    <property type="project" value="InterPro"/>
</dbReference>
<reference evidence="3 4" key="1">
    <citation type="submission" date="2020-08" db="EMBL/GenBank/DDBJ databases">
        <title>Genomic Encyclopedia of Type Strains, Phase III (KMG-III): the genomes of soil and plant-associated and newly described type strains.</title>
        <authorList>
            <person name="Whitman W."/>
        </authorList>
    </citation>
    <scope>NUCLEOTIDE SEQUENCE [LARGE SCALE GENOMIC DNA]</scope>
    <source>
        <strain evidence="3 4">CECT 7015</strain>
    </source>
</reference>
<dbReference type="Proteomes" id="UP000554520">
    <property type="component" value="Unassembled WGS sequence"/>
</dbReference>
<dbReference type="Pfam" id="PF02371">
    <property type="entry name" value="Transposase_20"/>
    <property type="match status" value="1"/>
</dbReference>
<evidence type="ECO:0000313" key="3">
    <source>
        <dbReference type="EMBL" id="MBB3148526.1"/>
    </source>
</evidence>
<dbReference type="EMBL" id="JACHXN010000020">
    <property type="protein sequence ID" value="MBB3148526.1"/>
    <property type="molecule type" value="Genomic_DNA"/>
</dbReference>
<proteinExistence type="predicted"/>
<name>A0A839UBU9_9HYPH</name>
<dbReference type="GO" id="GO:0006313">
    <property type="term" value="P:DNA transposition"/>
    <property type="evidence" value="ECO:0007669"/>
    <property type="project" value="InterPro"/>
</dbReference>
<feature type="domain" description="Transposase IS116/IS110/IS902 C-terminal" evidence="2">
    <location>
        <begin position="213"/>
        <end position="293"/>
    </location>
</feature>
<organism evidence="3 4">
    <name type="scientific">Phyllobacterium trifolii</name>
    <dbReference type="NCBI Taxonomy" id="300193"/>
    <lineage>
        <taxon>Bacteria</taxon>
        <taxon>Pseudomonadati</taxon>
        <taxon>Pseudomonadota</taxon>
        <taxon>Alphaproteobacteria</taxon>
        <taxon>Hyphomicrobiales</taxon>
        <taxon>Phyllobacteriaceae</taxon>
        <taxon>Phyllobacterium</taxon>
    </lineage>
</organism>
<feature type="domain" description="Transposase IS110-like N-terminal" evidence="1">
    <location>
        <begin position="6"/>
        <end position="151"/>
    </location>
</feature>
<accession>A0A839UBU9</accession>
<dbReference type="NCBIfam" id="NF033542">
    <property type="entry name" value="transpos_IS110"/>
    <property type="match status" value="1"/>
</dbReference>
<dbReference type="Pfam" id="PF01548">
    <property type="entry name" value="DEDD_Tnp_IS110"/>
    <property type="match status" value="1"/>
</dbReference>
<gene>
    <name evidence="3" type="ORF">FHS21_004974</name>
</gene>
<evidence type="ECO:0000313" key="4">
    <source>
        <dbReference type="Proteomes" id="UP000554520"/>
    </source>
</evidence>
<comment type="caution">
    <text evidence="3">The sequence shown here is derived from an EMBL/GenBank/DDBJ whole genome shotgun (WGS) entry which is preliminary data.</text>
</comment>
<evidence type="ECO:0000259" key="1">
    <source>
        <dbReference type="Pfam" id="PF01548"/>
    </source>
</evidence>
<dbReference type="PANTHER" id="PTHR33055:SF3">
    <property type="entry name" value="PUTATIVE TRANSPOSASE FOR IS117-RELATED"/>
    <property type="match status" value="1"/>
</dbReference>
<dbReference type="InterPro" id="IPR047650">
    <property type="entry name" value="Transpos_IS110"/>
</dbReference>
<evidence type="ECO:0000259" key="2">
    <source>
        <dbReference type="Pfam" id="PF02371"/>
    </source>
</evidence>
<dbReference type="GO" id="GO:0004803">
    <property type="term" value="F:transposase activity"/>
    <property type="evidence" value="ECO:0007669"/>
    <property type="project" value="InterPro"/>
</dbReference>
<sequence length="344" mass="37540">MMKHFVGLDVSLDLTSVCVLDEAGAVVWRGKVASTPEALTEAIRKHAASVVKIGLETGPLCTWHWHALRENGLPVVCLDARHAKAALSVQLNKTDDNDAYGLAQIIRSGWYKEVAVKSLDSHRVRSLLSSRAQLVNMRRDLGTKIRGLLKTFGRIVGKVGGRKYEESVRELCAGEPGLEVAVAALLAVRARIEQEIGALEERILGFAKHSNACRRLMTVPGIGVLTAVSFVTAVDDPARFVRSSGVGAYFGLTPRRYQSGEVDRDGSVSKCGDALTRTYLFEAAGTLLSRVARWSALKAWGARLARRIGSKKARVALARKLAVIMHRIWIDGSEFRWSKEGANA</sequence>
<dbReference type="PANTHER" id="PTHR33055">
    <property type="entry name" value="TRANSPOSASE FOR INSERTION SEQUENCE ELEMENT IS1111A"/>
    <property type="match status" value="1"/>
</dbReference>
<dbReference type="AlphaFoldDB" id="A0A839UBU9"/>
<dbReference type="InterPro" id="IPR003346">
    <property type="entry name" value="Transposase_20"/>
</dbReference>
<keyword evidence="4" id="KW-1185">Reference proteome</keyword>
<protein>
    <submittedName>
        <fullName evidence="3">Transposase</fullName>
    </submittedName>
</protein>
<dbReference type="InterPro" id="IPR002525">
    <property type="entry name" value="Transp_IS110-like_N"/>
</dbReference>